<feature type="region of interest" description="Disordered" evidence="1">
    <location>
        <begin position="1"/>
        <end position="212"/>
    </location>
</feature>
<dbReference type="RefSeq" id="XP_040597887.1">
    <property type="nucleotide sequence ID" value="XM_040741953.1"/>
</dbReference>
<proteinExistence type="predicted"/>
<evidence type="ECO:0000313" key="2">
    <source>
        <dbReference type="Proteomes" id="UP000886700"/>
    </source>
</evidence>
<name>A0ABM2X4S2_MESAU</name>
<dbReference type="GeneID" id="121138899"/>
<feature type="compositionally biased region" description="Basic and acidic residues" evidence="1">
    <location>
        <begin position="63"/>
        <end position="77"/>
    </location>
</feature>
<organism evidence="2 3">
    <name type="scientific">Mesocricetus auratus</name>
    <name type="common">Golden hamster</name>
    <dbReference type="NCBI Taxonomy" id="10036"/>
    <lineage>
        <taxon>Eukaryota</taxon>
        <taxon>Metazoa</taxon>
        <taxon>Chordata</taxon>
        <taxon>Craniata</taxon>
        <taxon>Vertebrata</taxon>
        <taxon>Euteleostomi</taxon>
        <taxon>Mammalia</taxon>
        <taxon>Eutheria</taxon>
        <taxon>Euarchontoglires</taxon>
        <taxon>Glires</taxon>
        <taxon>Rodentia</taxon>
        <taxon>Myomorpha</taxon>
        <taxon>Muroidea</taxon>
        <taxon>Cricetidae</taxon>
        <taxon>Cricetinae</taxon>
        <taxon>Mesocricetus</taxon>
    </lineage>
</organism>
<protein>
    <submittedName>
        <fullName evidence="3">Translation initiation factor IF-2-like</fullName>
    </submittedName>
</protein>
<reference evidence="3" key="1">
    <citation type="submission" date="2025-08" db="UniProtKB">
        <authorList>
            <consortium name="RefSeq"/>
        </authorList>
    </citation>
    <scope>IDENTIFICATION</scope>
    <source>
        <tissue evidence="3">Liver</tissue>
    </source>
</reference>
<keyword evidence="2" id="KW-1185">Reference proteome</keyword>
<feature type="compositionally biased region" description="Basic residues" evidence="1">
    <location>
        <begin position="201"/>
        <end position="212"/>
    </location>
</feature>
<accession>A0ABM2X4S2</accession>
<feature type="compositionally biased region" description="Basic and acidic residues" evidence="1">
    <location>
        <begin position="115"/>
        <end position="126"/>
    </location>
</feature>
<evidence type="ECO:0000313" key="3">
    <source>
        <dbReference type="RefSeq" id="XP_040597887.1"/>
    </source>
</evidence>
<gene>
    <name evidence="3" type="primary">LOC121138899</name>
</gene>
<sequence length="212" mass="22792">MQTFINSRTLLPRLLEARSEVPGQWQGRSGEQEEGSRGEPLPTPTPPPPPATPRGTQGLLLRDASELLRRPRSREPPGRVQGRAAARLGPRGPSRAGSARTHIPQRRSRQPPRSPRPDGRLREPGPRPRRRRRASSPRAGARPACQRGGRPSAAAAAPLSAQPRLPAAHATPTAEPVPALPGPHAPSARLATRAQSPLRGGLRRGRCLRRAA</sequence>
<dbReference type="Proteomes" id="UP000886700">
    <property type="component" value="Unplaced"/>
</dbReference>
<evidence type="ECO:0000256" key="1">
    <source>
        <dbReference type="SAM" id="MobiDB-lite"/>
    </source>
</evidence>
<feature type="compositionally biased region" description="Pro residues" evidence="1">
    <location>
        <begin position="41"/>
        <end position="52"/>
    </location>
</feature>
<feature type="compositionally biased region" description="Low complexity" evidence="1">
    <location>
        <begin position="136"/>
        <end position="168"/>
    </location>
</feature>